<accession>A0A9D4FYC2</accession>
<feature type="non-terminal residue" evidence="1">
    <location>
        <position position="62"/>
    </location>
</feature>
<organism evidence="1 2">
    <name type="scientific">Dreissena polymorpha</name>
    <name type="common">Zebra mussel</name>
    <name type="synonym">Mytilus polymorpha</name>
    <dbReference type="NCBI Taxonomy" id="45954"/>
    <lineage>
        <taxon>Eukaryota</taxon>
        <taxon>Metazoa</taxon>
        <taxon>Spiralia</taxon>
        <taxon>Lophotrochozoa</taxon>
        <taxon>Mollusca</taxon>
        <taxon>Bivalvia</taxon>
        <taxon>Autobranchia</taxon>
        <taxon>Heteroconchia</taxon>
        <taxon>Euheterodonta</taxon>
        <taxon>Imparidentia</taxon>
        <taxon>Neoheterodontei</taxon>
        <taxon>Myida</taxon>
        <taxon>Dreissenoidea</taxon>
        <taxon>Dreissenidae</taxon>
        <taxon>Dreissena</taxon>
    </lineage>
</organism>
<gene>
    <name evidence="1" type="ORF">DPMN_135536</name>
</gene>
<proteinExistence type="predicted"/>
<evidence type="ECO:0000313" key="1">
    <source>
        <dbReference type="EMBL" id="KAH3807203.1"/>
    </source>
</evidence>
<evidence type="ECO:0000313" key="2">
    <source>
        <dbReference type="Proteomes" id="UP000828390"/>
    </source>
</evidence>
<comment type="caution">
    <text evidence="1">The sequence shown here is derived from an EMBL/GenBank/DDBJ whole genome shotgun (WGS) entry which is preliminary data.</text>
</comment>
<reference evidence="1" key="2">
    <citation type="submission" date="2020-11" db="EMBL/GenBank/DDBJ databases">
        <authorList>
            <person name="McCartney M.A."/>
            <person name="Auch B."/>
            <person name="Kono T."/>
            <person name="Mallez S."/>
            <person name="Becker A."/>
            <person name="Gohl D.M."/>
            <person name="Silverstein K.A.T."/>
            <person name="Koren S."/>
            <person name="Bechman K.B."/>
            <person name="Herman A."/>
            <person name="Abrahante J.E."/>
            <person name="Garbe J."/>
        </authorList>
    </citation>
    <scope>NUCLEOTIDE SEQUENCE</scope>
    <source>
        <strain evidence="1">Duluth1</strain>
        <tissue evidence="1">Whole animal</tissue>
    </source>
</reference>
<reference evidence="1" key="1">
    <citation type="journal article" date="2019" name="bioRxiv">
        <title>The Genome of the Zebra Mussel, Dreissena polymorpha: A Resource for Invasive Species Research.</title>
        <authorList>
            <person name="McCartney M.A."/>
            <person name="Auch B."/>
            <person name="Kono T."/>
            <person name="Mallez S."/>
            <person name="Zhang Y."/>
            <person name="Obille A."/>
            <person name="Becker A."/>
            <person name="Abrahante J.E."/>
            <person name="Garbe J."/>
            <person name="Badalamenti J.P."/>
            <person name="Herman A."/>
            <person name="Mangelson H."/>
            <person name="Liachko I."/>
            <person name="Sullivan S."/>
            <person name="Sone E.D."/>
            <person name="Koren S."/>
            <person name="Silverstein K.A.T."/>
            <person name="Beckman K.B."/>
            <person name="Gohl D.M."/>
        </authorList>
    </citation>
    <scope>NUCLEOTIDE SEQUENCE</scope>
    <source>
        <strain evidence="1">Duluth1</strain>
        <tissue evidence="1">Whole animal</tissue>
    </source>
</reference>
<sequence length="62" mass="7083">MVLAAAGVDNFISPRNRPLVSRAFKPANDRFQQPKGYTHVTPDCSSFKYGWFNENRGSNRQH</sequence>
<dbReference type="AlphaFoldDB" id="A0A9D4FYC2"/>
<dbReference type="Proteomes" id="UP000828390">
    <property type="component" value="Unassembled WGS sequence"/>
</dbReference>
<keyword evidence="2" id="KW-1185">Reference proteome</keyword>
<dbReference type="EMBL" id="JAIWYP010000006">
    <property type="protein sequence ID" value="KAH3807203.1"/>
    <property type="molecule type" value="Genomic_DNA"/>
</dbReference>
<protein>
    <submittedName>
        <fullName evidence="1">Uncharacterized protein</fullName>
    </submittedName>
</protein>
<name>A0A9D4FYC2_DREPO</name>